<reference evidence="5 6" key="1">
    <citation type="submission" date="2018-09" db="EMBL/GenBank/DDBJ databases">
        <title>YIM PH 21725 draft genome.</title>
        <authorList>
            <person name="Miao C."/>
        </authorList>
    </citation>
    <scope>NUCLEOTIDE SEQUENCE [LARGE SCALE GENOMIC DNA]</scope>
    <source>
        <strain evidence="6">YIM PH21725</strain>
    </source>
</reference>
<dbReference type="Pfam" id="PF07992">
    <property type="entry name" value="Pyr_redox_2"/>
    <property type="match status" value="1"/>
</dbReference>
<dbReference type="PRINTS" id="PR00368">
    <property type="entry name" value="FADPNR"/>
</dbReference>
<dbReference type="InterPro" id="IPR007419">
    <property type="entry name" value="BFD-like_2Fe2S-bd_dom"/>
</dbReference>
<dbReference type="AlphaFoldDB" id="A0A419HXJ4"/>
<dbReference type="InterPro" id="IPR023753">
    <property type="entry name" value="FAD/NAD-binding_dom"/>
</dbReference>
<evidence type="ECO:0000259" key="3">
    <source>
        <dbReference type="Pfam" id="PF04324"/>
    </source>
</evidence>
<dbReference type="InterPro" id="IPR041854">
    <property type="entry name" value="BFD-like_2Fe2S-bd_dom_sf"/>
</dbReference>
<feature type="region of interest" description="Disordered" evidence="2">
    <location>
        <begin position="103"/>
        <end position="156"/>
    </location>
</feature>
<keyword evidence="6" id="KW-1185">Reference proteome</keyword>
<dbReference type="Gene3D" id="3.50.50.60">
    <property type="entry name" value="FAD/NAD(P)-binding domain"/>
    <property type="match status" value="3"/>
</dbReference>
<protein>
    <submittedName>
        <fullName evidence="5">FAD-dependent oxidoreductase</fullName>
    </submittedName>
</protein>
<dbReference type="SUPFAM" id="SSF51905">
    <property type="entry name" value="FAD/NAD(P)-binding domain"/>
    <property type="match status" value="1"/>
</dbReference>
<evidence type="ECO:0000256" key="1">
    <source>
        <dbReference type="ARBA" id="ARBA00023002"/>
    </source>
</evidence>
<feature type="compositionally biased region" description="Basic and acidic residues" evidence="2">
    <location>
        <begin position="103"/>
        <end position="140"/>
    </location>
</feature>
<evidence type="ECO:0000313" key="5">
    <source>
        <dbReference type="EMBL" id="RJQ81876.1"/>
    </source>
</evidence>
<gene>
    <name evidence="5" type="ORF">D5S19_22825</name>
</gene>
<dbReference type="Proteomes" id="UP000285112">
    <property type="component" value="Unassembled WGS sequence"/>
</dbReference>
<name>A0A419HXJ4_9PSEU</name>
<feature type="domain" description="BFD-like [2Fe-2S]-binding" evidence="3">
    <location>
        <begin position="435"/>
        <end position="481"/>
    </location>
</feature>
<dbReference type="InterPro" id="IPR017224">
    <property type="entry name" value="Opine_Oxase_asu/HCN_bsu"/>
</dbReference>
<evidence type="ECO:0000259" key="4">
    <source>
        <dbReference type="Pfam" id="PF07992"/>
    </source>
</evidence>
<dbReference type="Pfam" id="PF04324">
    <property type="entry name" value="Fer2_BFD"/>
    <property type="match status" value="1"/>
</dbReference>
<dbReference type="PANTHER" id="PTHR42949:SF3">
    <property type="entry name" value="ANAEROBIC GLYCEROL-3-PHOSPHATE DEHYDROGENASE SUBUNIT B"/>
    <property type="match status" value="1"/>
</dbReference>
<dbReference type="RefSeq" id="WP_120025451.1">
    <property type="nucleotide sequence ID" value="NZ_QZFV01000106.1"/>
</dbReference>
<dbReference type="InterPro" id="IPR051691">
    <property type="entry name" value="Metab_Enz_Cyan_OpOx_G3PDH"/>
</dbReference>
<feature type="domain" description="FAD/NAD(P)-binding" evidence="4">
    <location>
        <begin position="10"/>
        <end position="367"/>
    </location>
</feature>
<dbReference type="PRINTS" id="PR00411">
    <property type="entry name" value="PNDRDTASEI"/>
</dbReference>
<dbReference type="OrthoDB" id="9801699at2"/>
<sequence>MTSSAAEPGYDLAVLGAGPAGLAAAVRAATAGARVVLIDAGAHPGGQYWRHRGPADSGALHHDWRTFQALRDSLPGRVEHLARHTVWQVGRYEHGLEIHTVHEGSAHRGSSDAAHRRGAYEGTVRDNTVRRGTTCDEPAREGTLCGDATPDHPTGHTERCLRVSALVVATGAYDRQLPFPGWTLPGVYTAGGVQSLLKGHGVLAGRRIAVAGTGPFLLAVAAGLAESGAEVAGVFEAGHPAGFARFPGALAVNAAKLAEGAGFLATMARHRIPYYSRTTVLAAHGKGELSGITTARLTPRGKLVPGSESEVDCDTLAVGYGFTPQLEIPLQLGCETRLDEDGSLIAVADHRQRSTGDRVYLAGEVCGVAGAAASVVEGHLAGIAAVEDVLGIAPDPRELRGLLRQRRARHSFARAMHRTFPVPPGWTDRLTPATVVCRCEEIDAATIAAAATELGATDPRAVKLYARPGMGLCQGRVCGYATSCLTAARENRTPTAEELRSLAARPIASPVTLGMLAQRDCSPDE</sequence>
<dbReference type="PIRSF" id="PIRSF037495">
    <property type="entry name" value="Opine_OX_OoxA/HcnB"/>
    <property type="match status" value="1"/>
</dbReference>
<evidence type="ECO:0000256" key="2">
    <source>
        <dbReference type="SAM" id="MobiDB-lite"/>
    </source>
</evidence>
<proteinExistence type="predicted"/>
<dbReference type="InterPro" id="IPR036188">
    <property type="entry name" value="FAD/NAD-bd_sf"/>
</dbReference>
<keyword evidence="1" id="KW-0560">Oxidoreductase</keyword>
<dbReference type="GO" id="GO:0016491">
    <property type="term" value="F:oxidoreductase activity"/>
    <property type="evidence" value="ECO:0007669"/>
    <property type="project" value="UniProtKB-KW"/>
</dbReference>
<evidence type="ECO:0000313" key="6">
    <source>
        <dbReference type="Proteomes" id="UP000285112"/>
    </source>
</evidence>
<dbReference type="Gene3D" id="1.10.10.1100">
    <property type="entry name" value="BFD-like [2Fe-2S]-binding domain"/>
    <property type="match status" value="1"/>
</dbReference>
<accession>A0A419HXJ4</accession>
<dbReference type="PANTHER" id="PTHR42949">
    <property type="entry name" value="ANAEROBIC GLYCEROL-3-PHOSPHATE DEHYDROGENASE SUBUNIT B"/>
    <property type="match status" value="1"/>
</dbReference>
<dbReference type="EMBL" id="QZFV01000106">
    <property type="protein sequence ID" value="RJQ81876.1"/>
    <property type="molecule type" value="Genomic_DNA"/>
</dbReference>
<organism evidence="5 6">
    <name type="scientific">Amycolatopsis panacis</name>
    <dbReference type="NCBI Taxonomy" id="2340917"/>
    <lineage>
        <taxon>Bacteria</taxon>
        <taxon>Bacillati</taxon>
        <taxon>Actinomycetota</taxon>
        <taxon>Actinomycetes</taxon>
        <taxon>Pseudonocardiales</taxon>
        <taxon>Pseudonocardiaceae</taxon>
        <taxon>Amycolatopsis</taxon>
    </lineage>
</organism>
<comment type="caution">
    <text evidence="5">The sequence shown here is derived from an EMBL/GenBank/DDBJ whole genome shotgun (WGS) entry which is preliminary data.</text>
</comment>